<name>A0A8G2E8E7_RAOPL</name>
<proteinExistence type="predicted"/>
<feature type="coiled-coil region" evidence="1">
    <location>
        <begin position="5"/>
        <end position="32"/>
    </location>
</feature>
<evidence type="ECO:0000256" key="2">
    <source>
        <dbReference type="SAM" id="MobiDB-lite"/>
    </source>
</evidence>
<dbReference type="EMBL" id="FLAC01000036">
    <property type="protein sequence ID" value="SAQ12972.1"/>
    <property type="molecule type" value="Genomic_DNA"/>
</dbReference>
<gene>
    <name evidence="3" type="ORF">SAMEA2273876_05313</name>
</gene>
<sequence>MTLIMAASMATLKDLSQQLKQLQKQIPFATAQAMTAVVREIAAAQKVALGRKLESPTPFTVNAVGSSGARKNNLRAKVYVRDIAAEYLEPFEFGGEHKLNSQALLNPKNIKLNKYGNMPRNKLSQMKAKPNVFVGEVSGVNAVWQRRKPKKSKKKRAKRSANGTRRPKPKQRSPKLLVRFGDALPVTPVLGYMDRSKAMAEALMPAALSRAISDAIRTAK</sequence>
<feature type="compositionally biased region" description="Basic residues" evidence="2">
    <location>
        <begin position="145"/>
        <end position="173"/>
    </location>
</feature>
<organism evidence="3 4">
    <name type="scientific">Raoultella planticola</name>
    <name type="common">Klebsiella planticola</name>
    <dbReference type="NCBI Taxonomy" id="575"/>
    <lineage>
        <taxon>Bacteria</taxon>
        <taxon>Pseudomonadati</taxon>
        <taxon>Pseudomonadota</taxon>
        <taxon>Gammaproteobacteria</taxon>
        <taxon>Enterobacterales</taxon>
        <taxon>Enterobacteriaceae</taxon>
        <taxon>Klebsiella/Raoultella group</taxon>
        <taxon>Raoultella</taxon>
    </lineage>
</organism>
<dbReference type="AlphaFoldDB" id="A0A8G2E8E7"/>
<protein>
    <submittedName>
        <fullName evidence="3">Uncharacterized protein</fullName>
    </submittedName>
</protein>
<comment type="caution">
    <text evidence="3">The sequence shown here is derived from an EMBL/GenBank/DDBJ whole genome shotgun (WGS) entry which is preliminary data.</text>
</comment>
<evidence type="ECO:0000313" key="4">
    <source>
        <dbReference type="Proteomes" id="UP000078124"/>
    </source>
</evidence>
<feature type="region of interest" description="Disordered" evidence="2">
    <location>
        <begin position="144"/>
        <end position="178"/>
    </location>
</feature>
<keyword evidence="1" id="KW-0175">Coiled coil</keyword>
<accession>A0A8G2E8E7</accession>
<reference evidence="3 4" key="1">
    <citation type="submission" date="2016-05" db="EMBL/GenBank/DDBJ databases">
        <authorList>
            <consortium name="Pathogen Informatics"/>
        </authorList>
    </citation>
    <scope>NUCLEOTIDE SEQUENCE [LARGE SCALE GENOMIC DNA]</scope>
    <source>
        <strain evidence="3 4">2880STDY5682802</strain>
    </source>
</reference>
<dbReference type="Proteomes" id="UP000078124">
    <property type="component" value="Unassembled WGS sequence"/>
</dbReference>
<evidence type="ECO:0000256" key="1">
    <source>
        <dbReference type="SAM" id="Coils"/>
    </source>
</evidence>
<evidence type="ECO:0000313" key="3">
    <source>
        <dbReference type="EMBL" id="SAQ12972.1"/>
    </source>
</evidence>